<keyword evidence="3" id="KW-0732">Signal</keyword>
<evidence type="ECO:0000256" key="1">
    <source>
        <dbReference type="ARBA" id="ARBA00004370"/>
    </source>
</evidence>
<proteinExistence type="predicted"/>
<feature type="signal peptide" evidence="3">
    <location>
        <begin position="1"/>
        <end position="24"/>
    </location>
</feature>
<dbReference type="AlphaFoldDB" id="A0AAU9CMX2"/>
<dbReference type="RefSeq" id="WP_338394586.1">
    <property type="nucleotide sequence ID" value="NZ_AP025314.1"/>
</dbReference>
<dbReference type="Pfam" id="PF01103">
    <property type="entry name" value="Omp85"/>
    <property type="match status" value="1"/>
</dbReference>
<keyword evidence="2" id="KW-0472">Membrane</keyword>
<accession>A0AAU9CMX2</accession>
<dbReference type="EMBL" id="AP025314">
    <property type="protein sequence ID" value="BDD09378.1"/>
    <property type="molecule type" value="Genomic_DNA"/>
</dbReference>
<protein>
    <recommendedName>
        <fullName evidence="4">Bacterial surface antigen (D15) domain-containing protein</fullName>
    </recommendedName>
</protein>
<gene>
    <name evidence="5" type="ORF">FUAX_18100</name>
</gene>
<organism evidence="5 6">
    <name type="scientific">Fulvitalea axinellae</name>
    <dbReference type="NCBI Taxonomy" id="1182444"/>
    <lineage>
        <taxon>Bacteria</taxon>
        <taxon>Pseudomonadati</taxon>
        <taxon>Bacteroidota</taxon>
        <taxon>Cytophagia</taxon>
        <taxon>Cytophagales</taxon>
        <taxon>Persicobacteraceae</taxon>
        <taxon>Fulvitalea</taxon>
    </lineage>
</organism>
<evidence type="ECO:0000256" key="2">
    <source>
        <dbReference type="ARBA" id="ARBA00023136"/>
    </source>
</evidence>
<sequence length="387" mass="44192">MKNRLIVFALVLVAKCSAIQFANAQATKDNPGEEESGIQRVKRRMSKVDSLFYHNGEVASYSILPIISNDNVKGLEFGVLPMFFFHTTKGNNKTSRPILLAPSLAISTKGYVSADLLVDIPYRKWHIVSGLGYEKFVDRYFYRKQEVEGVFVKYNTRRMEAFLDITRQTGRDLEFGLHTEYMNVKNRTFQDQSSGGFEKWMGSSKALGLGPVIVWDTRDHFNVPTKGMYAIVRSNFYEDDLGSDFTFQRYSVDIRRYASYWSKGVFATQFVIESVNGDVPYYQLPTIAGPNKLRGLDNPNRYINKQAIFSQVEYRHDFGKRYGGVVFAGLGNSSDKFDKSLFRKMKVAYGAGVRYRVLDKERMNLRLDYGMGSDNKSVVFIGVSESF</sequence>
<dbReference type="InterPro" id="IPR000184">
    <property type="entry name" value="Bac_surfAg_D15"/>
</dbReference>
<dbReference type="Proteomes" id="UP001348817">
    <property type="component" value="Chromosome"/>
</dbReference>
<evidence type="ECO:0000313" key="6">
    <source>
        <dbReference type="Proteomes" id="UP001348817"/>
    </source>
</evidence>
<feature type="domain" description="Bacterial surface antigen (D15)" evidence="4">
    <location>
        <begin position="145"/>
        <end position="371"/>
    </location>
</feature>
<dbReference type="KEGG" id="fax:FUAX_18100"/>
<name>A0AAU9CMX2_9BACT</name>
<comment type="subcellular location">
    <subcellularLocation>
        <location evidence="1">Membrane</location>
    </subcellularLocation>
</comment>
<dbReference type="GO" id="GO:0019867">
    <property type="term" value="C:outer membrane"/>
    <property type="evidence" value="ECO:0007669"/>
    <property type="project" value="InterPro"/>
</dbReference>
<reference evidence="5 6" key="1">
    <citation type="submission" date="2021-12" db="EMBL/GenBank/DDBJ databases">
        <title>Genome sequencing of bacteria with rrn-lacking chromosome and rrn-plasmid.</title>
        <authorList>
            <person name="Anda M."/>
            <person name="Iwasaki W."/>
        </authorList>
    </citation>
    <scope>NUCLEOTIDE SEQUENCE [LARGE SCALE GENOMIC DNA]</scope>
    <source>
        <strain evidence="5 6">DSM 100852</strain>
    </source>
</reference>
<dbReference type="Gene3D" id="2.40.160.50">
    <property type="entry name" value="membrane protein fhac: a member of the omp85/tpsb transporter family"/>
    <property type="match status" value="1"/>
</dbReference>
<evidence type="ECO:0000256" key="3">
    <source>
        <dbReference type="SAM" id="SignalP"/>
    </source>
</evidence>
<keyword evidence="6" id="KW-1185">Reference proteome</keyword>
<evidence type="ECO:0000259" key="4">
    <source>
        <dbReference type="Pfam" id="PF01103"/>
    </source>
</evidence>
<feature type="chain" id="PRO_5043560684" description="Bacterial surface antigen (D15) domain-containing protein" evidence="3">
    <location>
        <begin position="25"/>
        <end position="387"/>
    </location>
</feature>
<evidence type="ECO:0000313" key="5">
    <source>
        <dbReference type="EMBL" id="BDD09378.1"/>
    </source>
</evidence>